<comment type="caution">
    <text evidence="3">The sequence shown here is derived from an EMBL/GenBank/DDBJ whole genome shotgun (WGS) entry which is preliminary data.</text>
</comment>
<accession>A0AAN7TDL1</accession>
<organism evidence="3 4">
    <name type="scientific">Meristemomyces frigidus</name>
    <dbReference type="NCBI Taxonomy" id="1508187"/>
    <lineage>
        <taxon>Eukaryota</taxon>
        <taxon>Fungi</taxon>
        <taxon>Dikarya</taxon>
        <taxon>Ascomycota</taxon>
        <taxon>Pezizomycotina</taxon>
        <taxon>Dothideomycetes</taxon>
        <taxon>Dothideomycetidae</taxon>
        <taxon>Mycosphaerellales</taxon>
        <taxon>Teratosphaeriaceae</taxon>
        <taxon>Meristemomyces</taxon>
    </lineage>
</organism>
<evidence type="ECO:0000313" key="3">
    <source>
        <dbReference type="EMBL" id="KAK5110018.1"/>
    </source>
</evidence>
<feature type="region of interest" description="Disordered" evidence="1">
    <location>
        <begin position="1"/>
        <end position="21"/>
    </location>
</feature>
<keyword evidence="2" id="KW-0812">Transmembrane</keyword>
<dbReference type="AlphaFoldDB" id="A0AAN7TDL1"/>
<keyword evidence="2" id="KW-1133">Transmembrane helix</keyword>
<dbReference type="PANTHER" id="PTHR37540:SF5">
    <property type="entry name" value="TRANSCRIPTION FACTOR DOMAIN-CONTAINING PROTEIN"/>
    <property type="match status" value="1"/>
</dbReference>
<feature type="region of interest" description="Disordered" evidence="1">
    <location>
        <begin position="83"/>
        <end position="127"/>
    </location>
</feature>
<proteinExistence type="predicted"/>
<feature type="compositionally biased region" description="Low complexity" evidence="1">
    <location>
        <begin position="109"/>
        <end position="126"/>
    </location>
</feature>
<gene>
    <name evidence="3" type="ORF">LTR62_006385</name>
</gene>
<reference evidence="3" key="1">
    <citation type="submission" date="2023-08" db="EMBL/GenBank/DDBJ databases">
        <title>Black Yeasts Isolated from many extreme environments.</title>
        <authorList>
            <person name="Coleine C."/>
            <person name="Stajich J.E."/>
            <person name="Selbmann L."/>
        </authorList>
    </citation>
    <scope>NUCLEOTIDE SEQUENCE</scope>
    <source>
        <strain evidence="3">CCFEE 5401</strain>
    </source>
</reference>
<keyword evidence="2" id="KW-0472">Membrane</keyword>
<feature type="compositionally biased region" description="Polar residues" evidence="1">
    <location>
        <begin position="1"/>
        <end position="15"/>
    </location>
</feature>
<evidence type="ECO:0000313" key="4">
    <source>
        <dbReference type="Proteomes" id="UP001310890"/>
    </source>
</evidence>
<dbReference type="EMBL" id="JAVRRL010000055">
    <property type="protein sequence ID" value="KAK5110018.1"/>
    <property type="molecule type" value="Genomic_DNA"/>
</dbReference>
<feature type="transmembrane region" description="Helical" evidence="2">
    <location>
        <begin position="190"/>
        <end position="211"/>
    </location>
</feature>
<evidence type="ECO:0000256" key="2">
    <source>
        <dbReference type="SAM" id="Phobius"/>
    </source>
</evidence>
<sequence length="345" mass="36665">MLETPVQQQPNTGLNGPSLHVDHGPGFVFIPITGAEASKGRGAAKPIIRAHVTRVQHARSSALNSTQNSQTWSVKPYVYREQNIASRKKATPRPKANEGKKLQPRKGSSSEASADTTSTTTTPETAMILHIPKLPTSAGALADPFNSSPTDNQPSLSPLLAHYVQHIAVDVPDIDGPNTKGLLRRKFLPMMMQSAAAMYAVLLMSASHYAVVNPRGAADARIDLLVLKARALREINGALATSGASTGKGKGVSDAMLGAVAKMAAYEAIFGDSATFAAHMRGLCMMLKLRGGFSTLGLDGLVERMLLWIDLNAAHITGLERQLHGAFETKVTFAAPDPFHFAGIS</sequence>
<dbReference type="PANTHER" id="PTHR37540">
    <property type="entry name" value="TRANSCRIPTION FACTOR (ACR-2), PUTATIVE-RELATED-RELATED"/>
    <property type="match status" value="1"/>
</dbReference>
<dbReference type="Proteomes" id="UP001310890">
    <property type="component" value="Unassembled WGS sequence"/>
</dbReference>
<name>A0AAN7TDL1_9PEZI</name>
<protein>
    <submittedName>
        <fullName evidence="3">Uncharacterized protein</fullName>
    </submittedName>
</protein>
<dbReference type="InterPro" id="IPR021858">
    <property type="entry name" value="Fun_TF"/>
</dbReference>
<evidence type="ECO:0000256" key="1">
    <source>
        <dbReference type="SAM" id="MobiDB-lite"/>
    </source>
</evidence>
<dbReference type="Pfam" id="PF11951">
    <property type="entry name" value="Fungal_trans_2"/>
    <property type="match status" value="1"/>
</dbReference>